<name>A0A7D9LC72_PARCT</name>
<sequence>MVSWSIKKKEDGELLLVLDGEVVEENYGKILDVSVPTEEEYEDEHVQMLFSMHGDEILSLNNFEVSEIFRDVDCCSSHDFVARWNTIENRFGSDDTTSEDDPETGIESASDWDFFASLPPTANTSTTTSEDDPETGIESASDWDLFASLPPTAKTSTPVKNYPCEGTSTVSESKETIKSKAKRREMKTNVSGRQRGILAYERDNNKGLFRQSVVFGGEGWPPPFRPLVQEMRDFLFDETGLKKNWDKEDANMLRKYFYMKYTIPMKNTSVLTLHAKLATMSPRCYQLAQKVMDMYQSGQLKRKRSDDSVLLAVHATYFDFLYKYNVLEQEDDVYALLNNICIERKRPERRQNSGKERKLQADESEQEELKEVKNALKLVKEEMRTTQVRNKELQRKVIALRKELVDKENTLSTTNVQLQETEMELRKTKEDNQFLATSLATESKRLSNIRKTFVALQKENERMRKSRSNEVMSMADPTADNKVSISGNDDNLTAAIGALRSSHKRKSSEIEQIRQHQSVEKDERANSTDAPGLANDENEIIQSSVPGDDVIGEKDNETSLADTEGDTSQEQDHGTEVSIQIGDWVATDFGTSTFYVGKVTKVCPESKTAEAMFLKKHVENKYKESKATDKGVESFAFEQLISANLDVDYLNRGIYKLNNYRDIENLRLGLKKGKKQKRN</sequence>
<dbReference type="AlphaFoldDB" id="A0A7D9LC72"/>
<protein>
    <submittedName>
        <fullName evidence="3">Uncharacterized protein</fullName>
    </submittedName>
</protein>
<comment type="caution">
    <text evidence="3">The sequence shown here is derived from an EMBL/GenBank/DDBJ whole genome shotgun (WGS) entry which is preliminary data.</text>
</comment>
<evidence type="ECO:0000256" key="1">
    <source>
        <dbReference type="SAM" id="Coils"/>
    </source>
</evidence>
<feature type="compositionally biased region" description="Basic and acidic residues" evidence="2">
    <location>
        <begin position="507"/>
        <end position="526"/>
    </location>
</feature>
<dbReference type="Proteomes" id="UP001152795">
    <property type="component" value="Unassembled WGS sequence"/>
</dbReference>
<reference evidence="3" key="1">
    <citation type="submission" date="2020-04" db="EMBL/GenBank/DDBJ databases">
        <authorList>
            <person name="Alioto T."/>
            <person name="Alioto T."/>
            <person name="Gomez Garrido J."/>
        </authorList>
    </citation>
    <scope>NUCLEOTIDE SEQUENCE</scope>
    <source>
        <strain evidence="3">A484AB</strain>
    </source>
</reference>
<keyword evidence="1" id="KW-0175">Coiled coil</keyword>
<evidence type="ECO:0000256" key="2">
    <source>
        <dbReference type="SAM" id="MobiDB-lite"/>
    </source>
</evidence>
<feature type="region of interest" description="Disordered" evidence="2">
    <location>
        <begin position="91"/>
        <end position="138"/>
    </location>
</feature>
<organism evidence="3 4">
    <name type="scientific">Paramuricea clavata</name>
    <name type="common">Red gorgonian</name>
    <name type="synonym">Violescent sea-whip</name>
    <dbReference type="NCBI Taxonomy" id="317549"/>
    <lineage>
        <taxon>Eukaryota</taxon>
        <taxon>Metazoa</taxon>
        <taxon>Cnidaria</taxon>
        <taxon>Anthozoa</taxon>
        <taxon>Octocorallia</taxon>
        <taxon>Malacalcyonacea</taxon>
        <taxon>Plexauridae</taxon>
        <taxon>Paramuricea</taxon>
    </lineage>
</organism>
<feature type="coiled-coil region" evidence="1">
    <location>
        <begin position="362"/>
        <end position="438"/>
    </location>
</feature>
<evidence type="ECO:0000313" key="4">
    <source>
        <dbReference type="Proteomes" id="UP001152795"/>
    </source>
</evidence>
<dbReference type="EMBL" id="CACRXK020015233">
    <property type="protein sequence ID" value="CAB4028081.1"/>
    <property type="molecule type" value="Genomic_DNA"/>
</dbReference>
<feature type="region of interest" description="Disordered" evidence="2">
    <location>
        <begin position="500"/>
        <end position="574"/>
    </location>
</feature>
<accession>A0A7D9LC72</accession>
<gene>
    <name evidence="3" type="ORF">PACLA_8A064981</name>
</gene>
<evidence type="ECO:0000313" key="3">
    <source>
        <dbReference type="EMBL" id="CAB4028081.1"/>
    </source>
</evidence>
<keyword evidence="4" id="KW-1185">Reference proteome</keyword>
<proteinExistence type="predicted"/>